<protein>
    <submittedName>
        <fullName evidence="2">Uncharacterized protein</fullName>
    </submittedName>
</protein>
<feature type="transmembrane region" description="Helical" evidence="1">
    <location>
        <begin position="20"/>
        <end position="39"/>
    </location>
</feature>
<evidence type="ECO:0000313" key="3">
    <source>
        <dbReference type="Proteomes" id="UP001634393"/>
    </source>
</evidence>
<gene>
    <name evidence="2" type="ORF">ACJIZ3_006962</name>
</gene>
<keyword evidence="1" id="KW-0472">Membrane</keyword>
<dbReference type="AlphaFoldDB" id="A0ABD3S994"/>
<accession>A0ABD3S994</accession>
<sequence length="129" mass="14769">MERLSHRSLQFLAGLARPDIFSISIQFWTPCFSTALLSFSSSSLLQAPLLYLYIAFAFAFAFTSDGCRYASNFTLRFYQAVNNFRMKIVEPPINECMFNLPSILLGLDLRLDFLACLLFYIQENKIGHS</sequence>
<evidence type="ECO:0000313" key="2">
    <source>
        <dbReference type="EMBL" id="KAL3821057.1"/>
    </source>
</evidence>
<dbReference type="EMBL" id="JBJXBP010000007">
    <property type="protein sequence ID" value="KAL3821057.1"/>
    <property type="molecule type" value="Genomic_DNA"/>
</dbReference>
<evidence type="ECO:0000256" key="1">
    <source>
        <dbReference type="SAM" id="Phobius"/>
    </source>
</evidence>
<name>A0ABD3S994_9LAMI</name>
<keyword evidence="1" id="KW-1133">Transmembrane helix</keyword>
<dbReference type="Proteomes" id="UP001634393">
    <property type="component" value="Unassembled WGS sequence"/>
</dbReference>
<proteinExistence type="predicted"/>
<feature type="transmembrane region" description="Helical" evidence="1">
    <location>
        <begin position="45"/>
        <end position="63"/>
    </location>
</feature>
<keyword evidence="1" id="KW-0812">Transmembrane</keyword>
<comment type="caution">
    <text evidence="2">The sequence shown here is derived from an EMBL/GenBank/DDBJ whole genome shotgun (WGS) entry which is preliminary data.</text>
</comment>
<reference evidence="2 3" key="1">
    <citation type="submission" date="2024-12" db="EMBL/GenBank/DDBJ databases">
        <title>The unique morphological basis and parallel evolutionary history of personate flowers in Penstemon.</title>
        <authorList>
            <person name="Depatie T.H."/>
            <person name="Wessinger C.A."/>
        </authorList>
    </citation>
    <scope>NUCLEOTIDE SEQUENCE [LARGE SCALE GENOMIC DNA]</scope>
    <source>
        <strain evidence="2">WTNN_2</strain>
        <tissue evidence="2">Leaf</tissue>
    </source>
</reference>
<organism evidence="2 3">
    <name type="scientific">Penstemon smallii</name>
    <dbReference type="NCBI Taxonomy" id="265156"/>
    <lineage>
        <taxon>Eukaryota</taxon>
        <taxon>Viridiplantae</taxon>
        <taxon>Streptophyta</taxon>
        <taxon>Embryophyta</taxon>
        <taxon>Tracheophyta</taxon>
        <taxon>Spermatophyta</taxon>
        <taxon>Magnoliopsida</taxon>
        <taxon>eudicotyledons</taxon>
        <taxon>Gunneridae</taxon>
        <taxon>Pentapetalae</taxon>
        <taxon>asterids</taxon>
        <taxon>lamiids</taxon>
        <taxon>Lamiales</taxon>
        <taxon>Plantaginaceae</taxon>
        <taxon>Cheloneae</taxon>
        <taxon>Penstemon</taxon>
    </lineage>
</organism>
<keyword evidence="3" id="KW-1185">Reference proteome</keyword>